<name>A0A3E2HHT2_SCYLI</name>
<evidence type="ECO:0000313" key="3">
    <source>
        <dbReference type="Proteomes" id="UP000258309"/>
    </source>
</evidence>
<proteinExistence type="predicted"/>
<protein>
    <submittedName>
        <fullName evidence="2">Uncharacterized protein</fullName>
    </submittedName>
</protein>
<comment type="caution">
    <text evidence="2">The sequence shown here is derived from an EMBL/GenBank/DDBJ whole genome shotgun (WGS) entry which is preliminary data.</text>
</comment>
<evidence type="ECO:0000313" key="2">
    <source>
        <dbReference type="EMBL" id="RFU32990.1"/>
    </source>
</evidence>
<dbReference type="AlphaFoldDB" id="A0A3E2HHT2"/>
<feature type="region of interest" description="Disordered" evidence="1">
    <location>
        <begin position="175"/>
        <end position="202"/>
    </location>
</feature>
<feature type="non-terminal residue" evidence="2">
    <location>
        <position position="1"/>
    </location>
</feature>
<feature type="compositionally biased region" description="Polar residues" evidence="1">
    <location>
        <begin position="189"/>
        <end position="202"/>
    </location>
</feature>
<feature type="compositionally biased region" description="Low complexity" evidence="1">
    <location>
        <begin position="96"/>
        <end position="118"/>
    </location>
</feature>
<dbReference type="OrthoDB" id="5237293at2759"/>
<accession>A0A3E2HHT2</accession>
<gene>
    <name evidence="2" type="ORF">B7463_g3319</name>
</gene>
<feature type="non-terminal residue" evidence="2">
    <location>
        <position position="311"/>
    </location>
</feature>
<dbReference type="STRING" id="5539.A0A3E2HHT2"/>
<feature type="compositionally biased region" description="Polar residues" evidence="1">
    <location>
        <begin position="119"/>
        <end position="135"/>
    </location>
</feature>
<feature type="compositionally biased region" description="Low complexity" evidence="1">
    <location>
        <begin position="147"/>
        <end position="158"/>
    </location>
</feature>
<sequence>MSNNSVAESDPRTPANLLRPTHLRNTSHASSFKESHGFTLSPTLLIPNDFSAQMDQEALYDELMAQHDMNKSTSASIFQQDSYQAVSPIEETLSSTASFRSSDFSRGSARSSSSTRFSNMNLRGSQDSGYMQSRVASLGQEHRSFGSSSSLPDLIPSSIRRSDVDLPSRLAELNVSGDETEQEEAVEQSDVQSSTPGPATTITRKRVPTMESPPSRKGINHFVPPPIPMSPVDNNSNLSPVAEGYVDTVAKDASIIGGGNGNAPSHGRNVSVPLLSSPNKEFKGRARASSSAAATRIAEKRRGSYMLFPQI</sequence>
<feature type="region of interest" description="Disordered" evidence="1">
    <location>
        <begin position="1"/>
        <end position="34"/>
    </location>
</feature>
<dbReference type="Proteomes" id="UP000258309">
    <property type="component" value="Unassembled WGS sequence"/>
</dbReference>
<dbReference type="EMBL" id="NCSJ02000043">
    <property type="protein sequence ID" value="RFU32990.1"/>
    <property type="molecule type" value="Genomic_DNA"/>
</dbReference>
<feature type="region of interest" description="Disordered" evidence="1">
    <location>
        <begin position="259"/>
        <end position="295"/>
    </location>
</feature>
<reference evidence="2 3" key="1">
    <citation type="submission" date="2018-05" db="EMBL/GenBank/DDBJ databases">
        <title>Draft genome sequence of Scytalidium lignicola DSM 105466, a ubiquitous saprotrophic fungus.</title>
        <authorList>
            <person name="Buettner E."/>
            <person name="Gebauer A.M."/>
            <person name="Hofrichter M."/>
            <person name="Liers C."/>
            <person name="Kellner H."/>
        </authorList>
    </citation>
    <scope>NUCLEOTIDE SEQUENCE [LARGE SCALE GENOMIC DNA]</scope>
    <source>
        <strain evidence="2 3">DSM 105466</strain>
    </source>
</reference>
<feature type="compositionally biased region" description="Acidic residues" evidence="1">
    <location>
        <begin position="178"/>
        <end position="187"/>
    </location>
</feature>
<evidence type="ECO:0000256" key="1">
    <source>
        <dbReference type="SAM" id="MobiDB-lite"/>
    </source>
</evidence>
<feature type="region of interest" description="Disordered" evidence="1">
    <location>
        <begin position="96"/>
        <end position="158"/>
    </location>
</feature>
<organism evidence="2 3">
    <name type="scientific">Scytalidium lignicola</name>
    <name type="common">Hyphomycete</name>
    <dbReference type="NCBI Taxonomy" id="5539"/>
    <lineage>
        <taxon>Eukaryota</taxon>
        <taxon>Fungi</taxon>
        <taxon>Dikarya</taxon>
        <taxon>Ascomycota</taxon>
        <taxon>Pezizomycotina</taxon>
        <taxon>Leotiomycetes</taxon>
        <taxon>Leotiomycetes incertae sedis</taxon>
        <taxon>Scytalidium</taxon>
    </lineage>
</organism>
<keyword evidence="3" id="KW-1185">Reference proteome</keyword>